<sequence length="71" mass="8190">MRSHYVISFFSFHFFIFALPLPTLTPTCIKENVLMTDLSLSFSHLFSNLLVSFLCYSSILIDILCCQVYCP</sequence>
<evidence type="ECO:0000313" key="3">
    <source>
        <dbReference type="Proteomes" id="UP000886653"/>
    </source>
</evidence>
<dbReference type="Proteomes" id="UP000886653">
    <property type="component" value="Unassembled WGS sequence"/>
</dbReference>
<proteinExistence type="predicted"/>
<name>A0A9P6T6A7_9BASI</name>
<feature type="transmembrane region" description="Helical" evidence="1">
    <location>
        <begin position="45"/>
        <end position="70"/>
    </location>
</feature>
<evidence type="ECO:0000313" key="2">
    <source>
        <dbReference type="EMBL" id="KAG0140214.1"/>
    </source>
</evidence>
<organism evidence="2 3">
    <name type="scientific">Cronartium quercuum f. sp. fusiforme G11</name>
    <dbReference type="NCBI Taxonomy" id="708437"/>
    <lineage>
        <taxon>Eukaryota</taxon>
        <taxon>Fungi</taxon>
        <taxon>Dikarya</taxon>
        <taxon>Basidiomycota</taxon>
        <taxon>Pucciniomycotina</taxon>
        <taxon>Pucciniomycetes</taxon>
        <taxon>Pucciniales</taxon>
        <taxon>Coleosporiaceae</taxon>
        <taxon>Cronartium</taxon>
    </lineage>
</organism>
<reference evidence="2" key="1">
    <citation type="submission" date="2013-11" db="EMBL/GenBank/DDBJ databases">
        <title>Genome sequence of the fusiform rust pathogen reveals effectors for host alternation and coevolution with pine.</title>
        <authorList>
            <consortium name="DOE Joint Genome Institute"/>
            <person name="Smith K."/>
            <person name="Pendleton A."/>
            <person name="Kubisiak T."/>
            <person name="Anderson C."/>
            <person name="Salamov A."/>
            <person name="Aerts A."/>
            <person name="Riley R."/>
            <person name="Clum A."/>
            <person name="Lindquist E."/>
            <person name="Ence D."/>
            <person name="Campbell M."/>
            <person name="Kronenberg Z."/>
            <person name="Feau N."/>
            <person name="Dhillon B."/>
            <person name="Hamelin R."/>
            <person name="Burleigh J."/>
            <person name="Smith J."/>
            <person name="Yandell M."/>
            <person name="Nelson C."/>
            <person name="Grigoriev I."/>
            <person name="Davis J."/>
        </authorList>
    </citation>
    <scope>NUCLEOTIDE SEQUENCE</scope>
    <source>
        <strain evidence="2">G11</strain>
    </source>
</reference>
<keyword evidence="3" id="KW-1185">Reference proteome</keyword>
<keyword evidence="1" id="KW-0812">Transmembrane</keyword>
<protein>
    <submittedName>
        <fullName evidence="2">Uncharacterized protein</fullName>
    </submittedName>
</protein>
<dbReference type="EMBL" id="MU167464">
    <property type="protein sequence ID" value="KAG0140214.1"/>
    <property type="molecule type" value="Genomic_DNA"/>
</dbReference>
<accession>A0A9P6T6A7</accession>
<dbReference type="AlphaFoldDB" id="A0A9P6T6A7"/>
<feature type="transmembrane region" description="Helical" evidence="1">
    <location>
        <begin position="5"/>
        <end position="25"/>
    </location>
</feature>
<keyword evidence="1" id="KW-0472">Membrane</keyword>
<comment type="caution">
    <text evidence="2">The sequence shown here is derived from an EMBL/GenBank/DDBJ whole genome shotgun (WGS) entry which is preliminary data.</text>
</comment>
<keyword evidence="1" id="KW-1133">Transmembrane helix</keyword>
<gene>
    <name evidence="2" type="ORF">CROQUDRAFT_375307</name>
</gene>
<evidence type="ECO:0000256" key="1">
    <source>
        <dbReference type="SAM" id="Phobius"/>
    </source>
</evidence>